<dbReference type="PRINTS" id="PR00371">
    <property type="entry name" value="FPNCR"/>
</dbReference>
<dbReference type="PROSITE" id="PS51384">
    <property type="entry name" value="FAD_FR"/>
    <property type="match status" value="1"/>
</dbReference>
<dbReference type="HAMAP" id="MF_03178">
    <property type="entry name" value="NDOR1"/>
    <property type="match status" value="1"/>
</dbReference>
<dbReference type="GO" id="GO:0010181">
    <property type="term" value="F:FMN binding"/>
    <property type="evidence" value="ECO:0007669"/>
    <property type="project" value="UniProtKB-UniRule"/>
</dbReference>
<dbReference type="InterPro" id="IPR003097">
    <property type="entry name" value="CysJ-like_FAD-binding"/>
</dbReference>
<keyword evidence="7 9" id="KW-0521">NADP</keyword>
<dbReference type="GO" id="GO:0016226">
    <property type="term" value="P:iron-sulfur cluster assembly"/>
    <property type="evidence" value="ECO:0007669"/>
    <property type="project" value="UniProtKB-UniRule"/>
</dbReference>
<keyword evidence="4 9" id="KW-0285">Flavoprotein</keyword>
<dbReference type="InParanoid" id="A0A2N3N9E3"/>
<evidence type="ECO:0000256" key="9">
    <source>
        <dbReference type="HAMAP-Rule" id="MF_03178"/>
    </source>
</evidence>
<dbReference type="InterPro" id="IPR001709">
    <property type="entry name" value="Flavoprot_Pyr_Nucl_cyt_Rdtase"/>
</dbReference>
<comment type="cofactor">
    <cofactor evidence="2 9">
        <name>FAD</name>
        <dbReference type="ChEBI" id="CHEBI:57692"/>
    </cofactor>
</comment>
<dbReference type="SUPFAM" id="SSF63380">
    <property type="entry name" value="Riboflavin synthase domain-like"/>
    <property type="match status" value="1"/>
</dbReference>
<keyword evidence="6 9" id="KW-0274">FAD</keyword>
<dbReference type="Proteomes" id="UP000233524">
    <property type="component" value="Unassembled WGS sequence"/>
</dbReference>
<feature type="binding site" evidence="9">
    <location>
        <begin position="113"/>
        <end position="122"/>
    </location>
    <ligand>
        <name>FMN</name>
        <dbReference type="ChEBI" id="CHEBI:58210"/>
    </ligand>
</feature>
<dbReference type="InterPro" id="IPR017938">
    <property type="entry name" value="Riboflavin_synthase-like_b-brl"/>
</dbReference>
<evidence type="ECO:0000256" key="3">
    <source>
        <dbReference type="ARBA" id="ARBA00022490"/>
    </source>
</evidence>
<name>A0A2N3N9E3_9PEZI</name>
<evidence type="ECO:0000256" key="1">
    <source>
        <dbReference type="ARBA" id="ARBA00001917"/>
    </source>
</evidence>
<keyword evidence="14" id="KW-1185">Reference proteome</keyword>
<feature type="domain" description="FAD-binding FR-type" evidence="12">
    <location>
        <begin position="219"/>
        <end position="474"/>
    </location>
</feature>
<dbReference type="PRINTS" id="PR00369">
    <property type="entry name" value="FLAVODOXIN"/>
</dbReference>
<dbReference type="InterPro" id="IPR023173">
    <property type="entry name" value="NADPH_Cyt_P450_Rdtase_alpha"/>
</dbReference>
<keyword evidence="9" id="KW-0496">Mitochondrion</keyword>
<feature type="region of interest" description="Disordered" evidence="10">
    <location>
        <begin position="546"/>
        <end position="565"/>
    </location>
</feature>
<comment type="similarity">
    <text evidence="9">Belongs to the NADPH-dependent diflavin oxidoreductase NDOR1 family.</text>
</comment>
<comment type="similarity">
    <text evidence="9">In the N-terminal section; belongs to the flavodoxin family.</text>
</comment>
<dbReference type="STRING" id="41688.A0A2N3N9E3"/>
<evidence type="ECO:0000256" key="7">
    <source>
        <dbReference type="ARBA" id="ARBA00022857"/>
    </source>
</evidence>
<dbReference type="GO" id="GO:0005739">
    <property type="term" value="C:mitochondrion"/>
    <property type="evidence" value="ECO:0007669"/>
    <property type="project" value="UniProtKB-SubCell"/>
</dbReference>
<keyword evidence="5 9" id="KW-0288">FMN</keyword>
<proteinExistence type="inferred from homology"/>
<dbReference type="GO" id="GO:0050661">
    <property type="term" value="F:NADP binding"/>
    <property type="evidence" value="ECO:0007669"/>
    <property type="project" value="UniProtKB-UniRule"/>
</dbReference>
<keyword evidence="8 9" id="KW-0560">Oxidoreductase</keyword>
<evidence type="ECO:0000256" key="8">
    <source>
        <dbReference type="ARBA" id="ARBA00023002"/>
    </source>
</evidence>
<comment type="catalytic activity">
    <reaction evidence="9">
        <text>2 oxidized [2Fe-2S]-[protein] + NADPH = 2 reduced [2Fe-2S]-[protein] + NADP(+) + H(+)</text>
        <dbReference type="Rhea" id="RHEA:67716"/>
        <dbReference type="Rhea" id="RHEA-COMP:17327"/>
        <dbReference type="Rhea" id="RHEA-COMP:17328"/>
        <dbReference type="ChEBI" id="CHEBI:15378"/>
        <dbReference type="ChEBI" id="CHEBI:33737"/>
        <dbReference type="ChEBI" id="CHEBI:33738"/>
        <dbReference type="ChEBI" id="CHEBI:57783"/>
        <dbReference type="ChEBI" id="CHEBI:58349"/>
    </reaction>
</comment>
<gene>
    <name evidence="9" type="primary">TAH18</name>
    <name evidence="13" type="ORF">jhhlp_003663</name>
</gene>
<dbReference type="GO" id="GO:0005829">
    <property type="term" value="C:cytosol"/>
    <property type="evidence" value="ECO:0007669"/>
    <property type="project" value="TreeGrafter"/>
</dbReference>
<sequence>MSAGNSGDGPQKAPDSLPSRTILILFGSETGNSQEFAEDLDRCAQRLHFQSKVAEMDSVQLSTLLQYSLVIFVVGTTGQGDFPRNATLLWKKLLRRKLAPGCLAALKFTTFGLGDSSYPRFNWAARKLVRRLEQLGALEVFPSGEADERHPDGTDGLYLRWVVKLQEWLPSAYPLTGDLKPLPEDVPLPPRFSLQFNPSEAPSSIGSPKPSCERTLPVAGGRMVTLASNERMTAPEHFQDVRLLKFDLPQEQDGSKLELNPGDTITIFPRNNPEDAQKVIEFMSWASVADTPIDWTKCEKPTTLHIDDTFTLRDLLIHNLDITAVPRRSFLRKIAYFASEQDQKDRLLEFTAPQFLDEYYDYTTRPRRTILEVLHEFSSVKIPPERALDTFPLIRGREFSIANAGDLLRHPTDPTFQRIELIVALVRYKTVLRKERRGLCSRYLDNLAPGSAIPVLHKKSLTQLVGPKIDSKPLIGVATGTGIAPIRSLICYRDALLVGEKGERGKHKTTHPPAHLFFGFRNRASDFHFSADWPAFSSFLTVHVAESRPTPPETPPNSRQNPRRGGTYVQDLIKKEAGIVADMVRGGGVFLICGGSHKMAEAVKEAVLFVIETEMGFTETGERDRVFEGINWVQEIW</sequence>
<feature type="domain" description="Flavodoxin-like" evidence="11">
    <location>
        <begin position="22"/>
        <end position="166"/>
    </location>
</feature>
<evidence type="ECO:0000256" key="5">
    <source>
        <dbReference type="ARBA" id="ARBA00022643"/>
    </source>
</evidence>
<dbReference type="PANTHER" id="PTHR19384:SF10">
    <property type="entry name" value="NADPH-DEPENDENT DIFLAVIN OXIDOREDUCTASE 1"/>
    <property type="match status" value="1"/>
</dbReference>
<dbReference type="PROSITE" id="PS50902">
    <property type="entry name" value="FLAVODOXIN_LIKE"/>
    <property type="match status" value="1"/>
</dbReference>
<dbReference type="EMBL" id="NLAX01000010">
    <property type="protein sequence ID" value="PKS09050.1"/>
    <property type="molecule type" value="Genomic_DNA"/>
</dbReference>
<feature type="binding site" evidence="9">
    <location>
        <position position="632"/>
    </location>
    <ligand>
        <name>FAD</name>
        <dbReference type="ChEBI" id="CHEBI:57692"/>
    </ligand>
</feature>
<dbReference type="InterPro" id="IPR028879">
    <property type="entry name" value="NDOR1"/>
</dbReference>
<feature type="binding site" evidence="9">
    <location>
        <position position="367"/>
    </location>
    <ligand>
        <name>FAD</name>
        <dbReference type="ChEBI" id="CHEBI:57692"/>
    </ligand>
</feature>
<dbReference type="FunCoup" id="A0A2N3N9E3">
    <property type="interactions" value="719"/>
</dbReference>
<evidence type="ECO:0000259" key="12">
    <source>
        <dbReference type="PROSITE" id="PS51384"/>
    </source>
</evidence>
<dbReference type="SUPFAM" id="SSF52218">
    <property type="entry name" value="Flavoproteins"/>
    <property type="match status" value="1"/>
</dbReference>
<dbReference type="InterPro" id="IPR017927">
    <property type="entry name" value="FAD-bd_FR_type"/>
</dbReference>
<evidence type="ECO:0000256" key="2">
    <source>
        <dbReference type="ARBA" id="ARBA00001974"/>
    </source>
</evidence>
<comment type="cofactor">
    <cofactor evidence="1 9">
        <name>FMN</name>
        <dbReference type="ChEBI" id="CHEBI:58210"/>
    </cofactor>
</comment>
<dbReference type="OrthoDB" id="1856718at2759"/>
<evidence type="ECO:0000256" key="10">
    <source>
        <dbReference type="SAM" id="MobiDB-lite"/>
    </source>
</evidence>
<feature type="binding site" evidence="9">
    <location>
        <position position="481"/>
    </location>
    <ligand>
        <name>NADP(+)</name>
        <dbReference type="ChEBI" id="CHEBI:58349"/>
    </ligand>
</feature>
<feature type="binding site" evidence="9">
    <location>
        <position position="148"/>
    </location>
    <ligand>
        <name>FMN</name>
        <dbReference type="ChEBI" id="CHEBI:58210"/>
    </ligand>
</feature>
<dbReference type="Pfam" id="PF00175">
    <property type="entry name" value="NAD_binding_1"/>
    <property type="match status" value="1"/>
</dbReference>
<comment type="caution">
    <text evidence="13">The sequence shown here is derived from an EMBL/GenBank/DDBJ whole genome shotgun (WGS) entry which is preliminary data.</text>
</comment>
<dbReference type="InterPro" id="IPR001094">
    <property type="entry name" value="Flavdoxin-like"/>
</dbReference>
<keyword evidence="3 9" id="KW-0963">Cytoplasm</keyword>
<evidence type="ECO:0000313" key="14">
    <source>
        <dbReference type="Proteomes" id="UP000233524"/>
    </source>
</evidence>
<protein>
    <recommendedName>
        <fullName evidence="9">NADPH-dependent diflavin oxidoreductase 1</fullName>
        <ecNumber evidence="9">1.18.1.-</ecNumber>
    </recommendedName>
    <alternativeName>
        <fullName evidence="9">NADPH-dependent FMN and FAD-containing oxidoreductase</fullName>
    </alternativeName>
</protein>
<evidence type="ECO:0000259" key="11">
    <source>
        <dbReference type="PROSITE" id="PS50902"/>
    </source>
</evidence>
<dbReference type="Gene3D" id="3.40.50.360">
    <property type="match status" value="1"/>
</dbReference>
<comment type="subunit">
    <text evidence="9">Interacts with DRE2; as part of the cytosolic iron-sulfur (Fe-S) protein assembly (CIA) machinery.</text>
</comment>
<feature type="binding site" evidence="9">
    <location>
        <begin position="28"/>
        <end position="33"/>
    </location>
    <ligand>
        <name>FMN</name>
        <dbReference type="ChEBI" id="CHEBI:58210"/>
    </ligand>
</feature>
<comment type="similarity">
    <text evidence="9">In the C-terminal section; belongs to the flavoprotein pyridine nucleotide cytochrome reductase family.</text>
</comment>
<dbReference type="Gene3D" id="2.40.30.10">
    <property type="entry name" value="Translation factors"/>
    <property type="match status" value="1"/>
</dbReference>
<feature type="binding site" evidence="9">
    <location>
        <begin position="547"/>
        <end position="548"/>
    </location>
    <ligand>
        <name>NADP(+)</name>
        <dbReference type="ChEBI" id="CHEBI:58349"/>
    </ligand>
</feature>
<reference evidence="13 14" key="1">
    <citation type="journal article" date="2017" name="G3 (Bethesda)">
        <title>First Draft Genome Sequence of the Pathogenic Fungus Lomentospora prolificans (Formerly Scedosporium prolificans).</title>
        <authorList>
            <person name="Luo R."/>
            <person name="Zimin A."/>
            <person name="Workman R."/>
            <person name="Fan Y."/>
            <person name="Pertea G."/>
            <person name="Grossman N."/>
            <person name="Wear M.P."/>
            <person name="Jia B."/>
            <person name="Miller H."/>
            <person name="Casadevall A."/>
            <person name="Timp W."/>
            <person name="Zhang S.X."/>
            <person name="Salzberg S.L."/>
        </authorList>
    </citation>
    <scope>NUCLEOTIDE SEQUENCE [LARGE SCALE GENOMIC DNA]</scope>
    <source>
        <strain evidence="13 14">JHH-5317</strain>
    </source>
</reference>
<accession>A0A2N3N9E3</accession>
<evidence type="ECO:0000256" key="6">
    <source>
        <dbReference type="ARBA" id="ARBA00022827"/>
    </source>
</evidence>
<dbReference type="PANTHER" id="PTHR19384">
    <property type="entry name" value="NITRIC OXIDE SYNTHASE-RELATED"/>
    <property type="match status" value="1"/>
</dbReference>
<dbReference type="AlphaFoldDB" id="A0A2N3N9E3"/>
<dbReference type="Pfam" id="PF00667">
    <property type="entry name" value="FAD_binding_1"/>
    <property type="match status" value="1"/>
</dbReference>
<comment type="function">
    <text evidence="9">NADPH-dependent reductase which is a central component of the cytosolic iron-sulfur (Fe-S) protein assembly (CIA) machinery. Transfers electrons from NADPH via its FAD and FMN prosthetic groups to the [2Fe-2S] cluster of DRE2, another key component of the CIA machinery. In turn, this reduced cluster provides electrons for assembly of cytosolic iron-sulfur cluster proteins. Positively controls H(2)O(2)-induced cell death.</text>
</comment>
<dbReference type="Gene3D" id="1.20.990.10">
    <property type="entry name" value="NADPH-cytochrome p450 Reductase, Chain A, domain 3"/>
    <property type="match status" value="1"/>
</dbReference>
<feature type="binding site" evidence="9">
    <location>
        <begin position="438"/>
        <end position="441"/>
    </location>
    <ligand>
        <name>FAD</name>
        <dbReference type="ChEBI" id="CHEBI:57692"/>
    </ligand>
</feature>
<dbReference type="SUPFAM" id="SSF52343">
    <property type="entry name" value="Ferredoxin reductase-like, C-terminal NADP-linked domain"/>
    <property type="match status" value="1"/>
</dbReference>
<dbReference type="EC" id="1.18.1.-" evidence="9"/>
<evidence type="ECO:0000313" key="13">
    <source>
        <dbReference type="EMBL" id="PKS09050.1"/>
    </source>
</evidence>
<dbReference type="InterPro" id="IPR039261">
    <property type="entry name" value="FNR_nucleotide-bd"/>
</dbReference>
<dbReference type="GO" id="GO:0016651">
    <property type="term" value="F:oxidoreductase activity, acting on NAD(P)H"/>
    <property type="evidence" value="ECO:0007669"/>
    <property type="project" value="UniProtKB-UniRule"/>
</dbReference>
<dbReference type="InterPro" id="IPR008254">
    <property type="entry name" value="Flavodoxin/NO_synth"/>
</dbReference>
<evidence type="ECO:0000256" key="4">
    <source>
        <dbReference type="ARBA" id="ARBA00022630"/>
    </source>
</evidence>
<dbReference type="GO" id="GO:0160246">
    <property type="term" value="F:NADPH-iron-sulfur [2Fe-2S] protein oxidoreductase activity"/>
    <property type="evidence" value="ECO:0007669"/>
    <property type="project" value="InterPro"/>
</dbReference>
<comment type="subcellular location">
    <subcellularLocation>
        <location evidence="9">Cytoplasm</location>
    </subcellularLocation>
    <subcellularLocation>
        <location evidence="9">Mitochondrion</location>
    </subcellularLocation>
    <text evidence="9">Relocalizes to mitochondria after H(2)O(2) exposure.</text>
</comment>
<organism evidence="13 14">
    <name type="scientific">Lomentospora prolificans</name>
    <dbReference type="NCBI Taxonomy" id="41688"/>
    <lineage>
        <taxon>Eukaryota</taxon>
        <taxon>Fungi</taxon>
        <taxon>Dikarya</taxon>
        <taxon>Ascomycota</taxon>
        <taxon>Pezizomycotina</taxon>
        <taxon>Sordariomycetes</taxon>
        <taxon>Hypocreomycetidae</taxon>
        <taxon>Microascales</taxon>
        <taxon>Microascaceae</taxon>
        <taxon>Lomentospora</taxon>
    </lineage>
</organism>
<dbReference type="InterPro" id="IPR001433">
    <property type="entry name" value="OxRdtase_FAD/NAD-bd"/>
</dbReference>
<comment type="caution">
    <text evidence="9">Lacks conserved residue(s) required for the propagation of feature annotation.</text>
</comment>
<feature type="binding site" evidence="9">
    <location>
        <begin position="566"/>
        <end position="570"/>
    </location>
    <ligand>
        <name>NADP(+)</name>
        <dbReference type="ChEBI" id="CHEBI:58349"/>
    </ligand>
</feature>
<dbReference type="InterPro" id="IPR029039">
    <property type="entry name" value="Flavoprotein-like_sf"/>
</dbReference>
<dbReference type="GO" id="GO:0050660">
    <property type="term" value="F:flavin adenine dinucleotide binding"/>
    <property type="evidence" value="ECO:0007669"/>
    <property type="project" value="UniProtKB-UniRule"/>
</dbReference>
<feature type="binding site" evidence="9">
    <location>
        <begin position="397"/>
        <end position="400"/>
    </location>
    <ligand>
        <name>FAD</name>
        <dbReference type="ChEBI" id="CHEBI:57692"/>
    </ligand>
</feature>
<dbReference type="Gene3D" id="3.40.50.80">
    <property type="entry name" value="Nucleotide-binding domain of ferredoxin-NADP reductase (FNR) module"/>
    <property type="match status" value="1"/>
</dbReference>
<dbReference type="VEuPathDB" id="FungiDB:jhhlp_003663"/>
<dbReference type="Pfam" id="PF00258">
    <property type="entry name" value="Flavodoxin_1"/>
    <property type="match status" value="1"/>
</dbReference>